<name>A0ABV7GWC9_9RHOB</name>
<dbReference type="Pfam" id="PF05036">
    <property type="entry name" value="SPOR"/>
    <property type="match status" value="1"/>
</dbReference>
<comment type="caution">
    <text evidence="4">The sequence shown here is derived from an EMBL/GenBank/DDBJ whole genome shotgun (WGS) entry which is preliminary data.</text>
</comment>
<reference evidence="5" key="1">
    <citation type="journal article" date="2019" name="Int. J. Syst. Evol. Microbiol.">
        <title>The Global Catalogue of Microorganisms (GCM) 10K type strain sequencing project: providing services to taxonomists for standard genome sequencing and annotation.</title>
        <authorList>
            <consortium name="The Broad Institute Genomics Platform"/>
            <consortium name="The Broad Institute Genome Sequencing Center for Infectious Disease"/>
            <person name="Wu L."/>
            <person name="Ma J."/>
        </authorList>
    </citation>
    <scope>NUCLEOTIDE SEQUENCE [LARGE SCALE GENOMIC DNA]</scope>
    <source>
        <strain evidence="5">KCTC 52366</strain>
    </source>
</reference>
<dbReference type="PROSITE" id="PS51724">
    <property type="entry name" value="SPOR"/>
    <property type="match status" value="1"/>
</dbReference>
<feature type="transmembrane region" description="Helical" evidence="2">
    <location>
        <begin position="20"/>
        <end position="43"/>
    </location>
</feature>
<dbReference type="InterPro" id="IPR036680">
    <property type="entry name" value="SPOR-like_sf"/>
</dbReference>
<keyword evidence="2" id="KW-0472">Membrane</keyword>
<evidence type="ECO:0000256" key="2">
    <source>
        <dbReference type="SAM" id="Phobius"/>
    </source>
</evidence>
<proteinExistence type="predicted"/>
<dbReference type="Gene3D" id="3.30.70.1070">
    <property type="entry name" value="Sporulation related repeat"/>
    <property type="match status" value="1"/>
</dbReference>
<sequence length="332" mass="34079">MADLYLGESLEPEAVSVPSIFGAVFTWTGALMSVALIGGLGVWGYQLAVRDVSGVPVVRALEGPMRVAPDDPGGEQAEHQGLAVNNVAAEGVAAGPADRLVLAPPPLSLSEEDTAGPGDTAAAEPAPEEEIIDLMAEAPADDPEAGVADETPADMTAMVDELTDGVEPLGGVDEPVRPLIETIPASVAGVSVSPLPIARPASVTAAAAPVDASGEDAVAEAVAAAVLRNVTPTVAPNADLSEIDGAEVEPGTRLVQFGAFASPEEARAAWDKMDAQFTDFLTNKRRVIEKALSGGKTFYRLRAMNFADTSDARRFCAAFVAEGQACIPVVAR</sequence>
<dbReference type="EMBL" id="JBHRTB010000010">
    <property type="protein sequence ID" value="MFC3144623.1"/>
    <property type="molecule type" value="Genomic_DNA"/>
</dbReference>
<evidence type="ECO:0000313" key="5">
    <source>
        <dbReference type="Proteomes" id="UP001595632"/>
    </source>
</evidence>
<evidence type="ECO:0000256" key="1">
    <source>
        <dbReference type="SAM" id="MobiDB-lite"/>
    </source>
</evidence>
<gene>
    <name evidence="4" type="ORF">ACFOGP_18010</name>
</gene>
<feature type="compositionally biased region" description="Low complexity" evidence="1">
    <location>
        <begin position="115"/>
        <end position="124"/>
    </location>
</feature>
<feature type="domain" description="SPOR" evidence="3">
    <location>
        <begin position="247"/>
        <end position="332"/>
    </location>
</feature>
<keyword evidence="2" id="KW-1133">Transmembrane helix</keyword>
<feature type="region of interest" description="Disordered" evidence="1">
    <location>
        <begin position="103"/>
        <end position="124"/>
    </location>
</feature>
<accession>A0ABV7GWC9</accession>
<dbReference type="InterPro" id="IPR007730">
    <property type="entry name" value="SPOR-like_dom"/>
</dbReference>
<keyword evidence="5" id="KW-1185">Reference proteome</keyword>
<keyword evidence="2" id="KW-0812">Transmembrane</keyword>
<dbReference type="SUPFAM" id="SSF110997">
    <property type="entry name" value="Sporulation related repeat"/>
    <property type="match status" value="1"/>
</dbReference>
<evidence type="ECO:0000259" key="3">
    <source>
        <dbReference type="PROSITE" id="PS51724"/>
    </source>
</evidence>
<dbReference type="Proteomes" id="UP001595632">
    <property type="component" value="Unassembled WGS sequence"/>
</dbReference>
<evidence type="ECO:0000313" key="4">
    <source>
        <dbReference type="EMBL" id="MFC3144623.1"/>
    </source>
</evidence>
<protein>
    <submittedName>
        <fullName evidence="4">SPOR domain-containing protein</fullName>
    </submittedName>
</protein>
<dbReference type="RefSeq" id="WP_275633678.1">
    <property type="nucleotide sequence ID" value="NZ_JARGYD010000006.1"/>
</dbReference>
<organism evidence="4 5">
    <name type="scientific">Psychromarinibacter halotolerans</name>
    <dbReference type="NCBI Taxonomy" id="1775175"/>
    <lineage>
        <taxon>Bacteria</taxon>
        <taxon>Pseudomonadati</taxon>
        <taxon>Pseudomonadota</taxon>
        <taxon>Alphaproteobacteria</taxon>
        <taxon>Rhodobacterales</taxon>
        <taxon>Paracoccaceae</taxon>
        <taxon>Psychromarinibacter</taxon>
    </lineage>
</organism>